<feature type="non-terminal residue" evidence="1">
    <location>
        <position position="1"/>
    </location>
</feature>
<comment type="caution">
    <text evidence="1">The sequence shown here is derived from an EMBL/GenBank/DDBJ whole genome shotgun (WGS) entry which is preliminary data.</text>
</comment>
<accession>A0A5J4QDE0</accession>
<evidence type="ECO:0000313" key="1">
    <source>
        <dbReference type="EMBL" id="KAA6319068.1"/>
    </source>
</evidence>
<dbReference type="EMBL" id="SNRY01004003">
    <property type="protein sequence ID" value="KAA6319068.1"/>
    <property type="molecule type" value="Genomic_DNA"/>
</dbReference>
<organism evidence="1">
    <name type="scientific">termite gut metagenome</name>
    <dbReference type="NCBI Taxonomy" id="433724"/>
    <lineage>
        <taxon>unclassified sequences</taxon>
        <taxon>metagenomes</taxon>
        <taxon>organismal metagenomes</taxon>
    </lineage>
</organism>
<name>A0A5J4QDE0_9ZZZZ</name>
<sequence>AIDLIPKDVFICDWHYERPDQTPVYFATKGFDVATCPWRKPELAAIQLKDMLRFRENSTPQMATHFQGIIATIWSGADKFLDSYYNPATYTQTVSDAVTLKRLMEEYKKMH</sequence>
<evidence type="ECO:0008006" key="2">
    <source>
        <dbReference type="Google" id="ProtNLM"/>
    </source>
</evidence>
<dbReference type="AlphaFoldDB" id="A0A5J4QDE0"/>
<gene>
    <name evidence="1" type="ORF">EZS27_030997</name>
</gene>
<protein>
    <recommendedName>
        <fullName evidence="2">Beta-N-acetylhexosaminidase</fullName>
    </recommendedName>
</protein>
<proteinExistence type="predicted"/>
<reference evidence="1" key="1">
    <citation type="submission" date="2019-03" db="EMBL/GenBank/DDBJ databases">
        <title>Single cell metagenomics reveals metabolic interactions within the superorganism composed of flagellate Streblomastix strix and complex community of Bacteroidetes bacteria on its surface.</title>
        <authorList>
            <person name="Treitli S.C."/>
            <person name="Kolisko M."/>
            <person name="Husnik F."/>
            <person name="Keeling P."/>
            <person name="Hampl V."/>
        </authorList>
    </citation>
    <scope>NUCLEOTIDE SEQUENCE</scope>
    <source>
        <strain evidence="1">STM</strain>
    </source>
</reference>